<name>A0A177MP82_METMH</name>
<evidence type="ECO:0000313" key="3">
    <source>
        <dbReference type="Proteomes" id="UP000078090"/>
    </source>
</evidence>
<dbReference type="EMBL" id="LUUG01000051">
    <property type="protein sequence ID" value="OAI07265.1"/>
    <property type="molecule type" value="Genomic_DNA"/>
</dbReference>
<sequence length="164" mass="18219">MNLSRLAATMLIGSTSLLFACADLHHHEHEHQQSAYFTPGLGEIMAQTAVRHSKLWFAGQARNWDLAAYEVDELREGFADAGKYHPTHKQIKQPIPELIAQHMDRPLAGLEQAIKDKNLQKFIENYKALTAACNACHQGTEFGFNVVTQPGFNPFANQAFGSGN</sequence>
<comment type="caution">
    <text evidence="2">The sequence shown here is derived from an EMBL/GenBank/DDBJ whole genome shotgun (WGS) entry which is preliminary data.</text>
</comment>
<dbReference type="PROSITE" id="PS51257">
    <property type="entry name" value="PROKAR_LIPOPROTEIN"/>
    <property type="match status" value="1"/>
</dbReference>
<dbReference type="RefSeq" id="WP_064007590.1">
    <property type="nucleotide sequence ID" value="NZ_LUUG01000051.1"/>
</dbReference>
<dbReference type="Proteomes" id="UP000078090">
    <property type="component" value="Unassembled WGS sequence"/>
</dbReference>
<dbReference type="AlphaFoldDB" id="A0A177MP82"/>
<organism evidence="2 3">
    <name type="scientific">Methylomonas methanica</name>
    <dbReference type="NCBI Taxonomy" id="421"/>
    <lineage>
        <taxon>Bacteria</taxon>
        <taxon>Pseudomonadati</taxon>
        <taxon>Pseudomonadota</taxon>
        <taxon>Gammaproteobacteria</taxon>
        <taxon>Methylococcales</taxon>
        <taxon>Methylococcaceae</taxon>
        <taxon>Methylomonas</taxon>
    </lineage>
</organism>
<proteinExistence type="predicted"/>
<evidence type="ECO:0000313" key="2">
    <source>
        <dbReference type="EMBL" id="OAI07265.1"/>
    </source>
</evidence>
<feature type="chain" id="PRO_5008068304" description="Cytochrome c" evidence="1">
    <location>
        <begin position="21"/>
        <end position="164"/>
    </location>
</feature>
<evidence type="ECO:0008006" key="4">
    <source>
        <dbReference type="Google" id="ProtNLM"/>
    </source>
</evidence>
<evidence type="ECO:0000256" key="1">
    <source>
        <dbReference type="SAM" id="SignalP"/>
    </source>
</evidence>
<protein>
    <recommendedName>
        <fullName evidence="4">Cytochrome c</fullName>
    </recommendedName>
</protein>
<accession>A0A177MP82</accession>
<keyword evidence="1" id="KW-0732">Signal</keyword>
<dbReference type="OrthoDB" id="6402114at2"/>
<reference evidence="2 3" key="1">
    <citation type="submission" date="2016-03" db="EMBL/GenBank/DDBJ databases">
        <authorList>
            <person name="Ploux O."/>
        </authorList>
    </citation>
    <scope>NUCLEOTIDE SEQUENCE [LARGE SCALE GENOMIC DNA]</scope>
    <source>
        <strain evidence="2 3">R-45363</strain>
    </source>
</reference>
<gene>
    <name evidence="2" type="ORF">A1332_09035</name>
</gene>
<feature type="signal peptide" evidence="1">
    <location>
        <begin position="1"/>
        <end position="20"/>
    </location>
</feature>